<proteinExistence type="predicted"/>
<dbReference type="Gene3D" id="3.10.180.10">
    <property type="entry name" value="2,3-Dihydroxybiphenyl 1,2-Dioxygenase, domain 1"/>
    <property type="match status" value="2"/>
</dbReference>
<comment type="caution">
    <text evidence="2">The sequence shown here is derived from an EMBL/GenBank/DDBJ whole genome shotgun (WGS) entry which is preliminary data.</text>
</comment>
<feature type="domain" description="VOC" evidence="1">
    <location>
        <begin position="141"/>
        <end position="254"/>
    </location>
</feature>
<evidence type="ECO:0000313" key="2">
    <source>
        <dbReference type="EMBL" id="NMP22739.1"/>
    </source>
</evidence>
<dbReference type="AlphaFoldDB" id="A0A7Y0L3P0"/>
<protein>
    <recommendedName>
        <fullName evidence="1">VOC domain-containing protein</fullName>
    </recommendedName>
</protein>
<sequence>MMPPMIMESIVLEVPDREAAARYYHDVYGLYQFPGETEVLGRPAYWLGTLGHLGVRKEIALVQGSSERPWRLLQMTYVTSDLKQLREMVLPRLQQRNIAFENLGESFAVNDPDGNRVVLAHPSPSWPVMEARLERPFLLTKLSHVTLVSGDSAAASWFYREILDFRIAEETDGVFFWLGSSSDHHSLAIAPGRGTGVDHVAFELESWAEVKRLADHLADQNVALEAGPGRHRVGGNIFIYTHDLNGLRFEFLCEMREVVNPETAKVWPRGSRAITYNAWGIVPPENP</sequence>
<dbReference type="InterPro" id="IPR037523">
    <property type="entry name" value="VOC_core"/>
</dbReference>
<keyword evidence="3" id="KW-1185">Reference proteome</keyword>
<accession>A0A7Y0L3P0</accession>
<dbReference type="PROSITE" id="PS51819">
    <property type="entry name" value="VOC"/>
    <property type="match status" value="1"/>
</dbReference>
<evidence type="ECO:0000313" key="3">
    <source>
        <dbReference type="Proteomes" id="UP000533476"/>
    </source>
</evidence>
<dbReference type="InterPro" id="IPR029068">
    <property type="entry name" value="Glyas_Bleomycin-R_OHBP_Dase"/>
</dbReference>
<dbReference type="InterPro" id="IPR004360">
    <property type="entry name" value="Glyas_Fos-R_dOase_dom"/>
</dbReference>
<dbReference type="SUPFAM" id="SSF54593">
    <property type="entry name" value="Glyoxalase/Bleomycin resistance protein/Dihydroxybiphenyl dioxygenase"/>
    <property type="match status" value="2"/>
</dbReference>
<gene>
    <name evidence="2" type="ORF">HIJ39_10295</name>
</gene>
<dbReference type="Proteomes" id="UP000533476">
    <property type="component" value="Unassembled WGS sequence"/>
</dbReference>
<evidence type="ECO:0000259" key="1">
    <source>
        <dbReference type="PROSITE" id="PS51819"/>
    </source>
</evidence>
<reference evidence="2 3" key="1">
    <citation type="submission" date="2020-04" db="EMBL/GenBank/DDBJ databases">
        <authorList>
            <person name="Zhang R."/>
            <person name="Schippers A."/>
        </authorList>
    </citation>
    <scope>NUCLEOTIDE SEQUENCE [LARGE SCALE GENOMIC DNA]</scope>
    <source>
        <strain evidence="2 3">DSM 109850</strain>
    </source>
</reference>
<dbReference type="Pfam" id="PF00903">
    <property type="entry name" value="Glyoxalase"/>
    <property type="match status" value="1"/>
</dbReference>
<organism evidence="2 3">
    <name type="scientific">Sulfobacillus harzensis</name>
    <dbReference type="NCBI Taxonomy" id="2729629"/>
    <lineage>
        <taxon>Bacteria</taxon>
        <taxon>Bacillati</taxon>
        <taxon>Bacillota</taxon>
        <taxon>Clostridia</taxon>
        <taxon>Eubacteriales</taxon>
        <taxon>Clostridiales Family XVII. Incertae Sedis</taxon>
        <taxon>Sulfobacillus</taxon>
    </lineage>
</organism>
<dbReference type="EMBL" id="JABBVZ010000030">
    <property type="protein sequence ID" value="NMP22739.1"/>
    <property type="molecule type" value="Genomic_DNA"/>
</dbReference>
<name>A0A7Y0L3P0_9FIRM</name>